<feature type="compositionally biased region" description="Acidic residues" evidence="6">
    <location>
        <begin position="159"/>
        <end position="169"/>
    </location>
</feature>
<evidence type="ECO:0000313" key="8">
    <source>
        <dbReference type="Proteomes" id="UP001214603"/>
    </source>
</evidence>
<evidence type="ECO:0000256" key="6">
    <source>
        <dbReference type="SAM" id="MobiDB-lite"/>
    </source>
</evidence>
<dbReference type="PROSITE" id="PS50082">
    <property type="entry name" value="WD_REPEATS_2"/>
    <property type="match status" value="6"/>
</dbReference>
<dbReference type="Pfam" id="PF08513">
    <property type="entry name" value="LisH"/>
    <property type="match status" value="1"/>
</dbReference>
<comment type="subcellular location">
    <subcellularLocation>
        <location evidence="1">Nucleus</location>
    </subcellularLocation>
</comment>
<organism evidence="7 8">
    <name type="scientific">Malassezia obtusa</name>
    <dbReference type="NCBI Taxonomy" id="76774"/>
    <lineage>
        <taxon>Eukaryota</taxon>
        <taxon>Fungi</taxon>
        <taxon>Dikarya</taxon>
        <taxon>Basidiomycota</taxon>
        <taxon>Ustilaginomycotina</taxon>
        <taxon>Malasseziomycetes</taxon>
        <taxon>Malasseziales</taxon>
        <taxon>Malasseziaceae</taxon>
        <taxon>Malassezia</taxon>
    </lineage>
</organism>
<dbReference type="Pfam" id="PF00400">
    <property type="entry name" value="WD40"/>
    <property type="match status" value="6"/>
</dbReference>
<feature type="compositionally biased region" description="Low complexity" evidence="6">
    <location>
        <begin position="184"/>
        <end position="201"/>
    </location>
</feature>
<evidence type="ECO:0000256" key="2">
    <source>
        <dbReference type="ARBA" id="ARBA00022574"/>
    </source>
</evidence>
<dbReference type="InterPro" id="IPR006594">
    <property type="entry name" value="LisH"/>
</dbReference>
<dbReference type="Gene3D" id="1.20.960.30">
    <property type="match status" value="1"/>
</dbReference>
<dbReference type="InterPro" id="IPR020472">
    <property type="entry name" value="WD40_PAC1"/>
</dbReference>
<dbReference type="InterPro" id="IPR001680">
    <property type="entry name" value="WD40_rpt"/>
</dbReference>
<protein>
    <recommendedName>
        <fullName evidence="9">F-box-like/WD repeat-containing protein TBL1XR1</fullName>
    </recommendedName>
</protein>
<dbReference type="CDD" id="cd00200">
    <property type="entry name" value="WD40"/>
    <property type="match status" value="1"/>
</dbReference>
<dbReference type="PROSITE" id="PS00678">
    <property type="entry name" value="WD_REPEATS_1"/>
    <property type="match status" value="2"/>
</dbReference>
<feature type="repeat" description="WD" evidence="5">
    <location>
        <begin position="219"/>
        <end position="255"/>
    </location>
</feature>
<dbReference type="SMART" id="SM00320">
    <property type="entry name" value="WD40"/>
    <property type="match status" value="7"/>
</dbReference>
<accession>A0AAF0IR74</accession>
<evidence type="ECO:0000256" key="3">
    <source>
        <dbReference type="ARBA" id="ARBA00022737"/>
    </source>
</evidence>
<feature type="repeat" description="WD" evidence="5">
    <location>
        <begin position="308"/>
        <end position="349"/>
    </location>
</feature>
<dbReference type="PROSITE" id="PS50896">
    <property type="entry name" value="LISH"/>
    <property type="match status" value="1"/>
</dbReference>
<gene>
    <name evidence="7" type="ORF">MOBT1_000828</name>
</gene>
<evidence type="ECO:0000256" key="4">
    <source>
        <dbReference type="ARBA" id="ARBA00023242"/>
    </source>
</evidence>
<feature type="compositionally biased region" description="Basic and acidic residues" evidence="6">
    <location>
        <begin position="143"/>
        <end position="158"/>
    </location>
</feature>
<dbReference type="PRINTS" id="PR00320">
    <property type="entry name" value="GPROTEINBRPT"/>
</dbReference>
<keyword evidence="8" id="KW-1185">Reference proteome</keyword>
<dbReference type="GO" id="GO:0003714">
    <property type="term" value="F:transcription corepressor activity"/>
    <property type="evidence" value="ECO:0007669"/>
    <property type="project" value="InterPro"/>
</dbReference>
<reference evidence="7" key="1">
    <citation type="submission" date="2023-03" db="EMBL/GenBank/DDBJ databases">
        <title>Mating type loci evolution in Malassezia.</title>
        <authorList>
            <person name="Coelho M.A."/>
        </authorList>
    </citation>
    <scope>NUCLEOTIDE SEQUENCE</scope>
    <source>
        <strain evidence="7">CBS 7876</strain>
    </source>
</reference>
<dbReference type="AlphaFoldDB" id="A0AAF0IR74"/>
<dbReference type="SUPFAM" id="SSF50978">
    <property type="entry name" value="WD40 repeat-like"/>
    <property type="match status" value="1"/>
</dbReference>
<dbReference type="EMBL" id="CP119934">
    <property type="protein sequence ID" value="WFD02147.1"/>
    <property type="molecule type" value="Genomic_DNA"/>
</dbReference>
<dbReference type="InterPro" id="IPR045183">
    <property type="entry name" value="Ebi-like"/>
</dbReference>
<keyword evidence="2 5" id="KW-0853">WD repeat</keyword>
<dbReference type="GO" id="GO:0034967">
    <property type="term" value="C:Set3 complex"/>
    <property type="evidence" value="ECO:0007669"/>
    <property type="project" value="TreeGrafter"/>
</dbReference>
<name>A0AAF0IR74_9BASI</name>
<dbReference type="GO" id="GO:0006357">
    <property type="term" value="P:regulation of transcription by RNA polymerase II"/>
    <property type="evidence" value="ECO:0007669"/>
    <property type="project" value="TreeGrafter"/>
</dbReference>
<dbReference type="InterPro" id="IPR036322">
    <property type="entry name" value="WD40_repeat_dom_sf"/>
</dbReference>
<dbReference type="Gene3D" id="2.130.10.10">
    <property type="entry name" value="YVTN repeat-like/Quinoprotein amine dehydrogenase"/>
    <property type="match status" value="1"/>
</dbReference>
<keyword evidence="3" id="KW-0677">Repeat</keyword>
<feature type="repeat" description="WD" evidence="5">
    <location>
        <begin position="462"/>
        <end position="512"/>
    </location>
</feature>
<dbReference type="PANTHER" id="PTHR22846:SF2">
    <property type="entry name" value="F-BOX-LIKE_WD REPEAT-CONTAINING PROTEIN EBI"/>
    <property type="match status" value="1"/>
</dbReference>
<proteinExistence type="predicted"/>
<dbReference type="InterPro" id="IPR019775">
    <property type="entry name" value="WD40_repeat_CS"/>
</dbReference>
<dbReference type="PANTHER" id="PTHR22846">
    <property type="entry name" value="WD40 REPEAT PROTEIN"/>
    <property type="match status" value="1"/>
</dbReference>
<feature type="repeat" description="WD" evidence="5">
    <location>
        <begin position="513"/>
        <end position="554"/>
    </location>
</feature>
<dbReference type="SMART" id="SM00667">
    <property type="entry name" value="LisH"/>
    <property type="match status" value="1"/>
</dbReference>
<evidence type="ECO:0008006" key="9">
    <source>
        <dbReference type="Google" id="ProtNLM"/>
    </source>
</evidence>
<keyword evidence="4" id="KW-0539">Nucleus</keyword>
<feature type="compositionally biased region" description="Pro residues" evidence="6">
    <location>
        <begin position="108"/>
        <end position="117"/>
    </location>
</feature>
<dbReference type="InterPro" id="IPR015943">
    <property type="entry name" value="WD40/YVTN_repeat-like_dom_sf"/>
</dbReference>
<dbReference type="PROSITE" id="PS50294">
    <property type="entry name" value="WD_REPEATS_REGION"/>
    <property type="match status" value="5"/>
</dbReference>
<evidence type="ECO:0000313" key="7">
    <source>
        <dbReference type="EMBL" id="WFD02147.1"/>
    </source>
</evidence>
<feature type="region of interest" description="Disordered" evidence="6">
    <location>
        <begin position="85"/>
        <end position="207"/>
    </location>
</feature>
<evidence type="ECO:0000256" key="1">
    <source>
        <dbReference type="ARBA" id="ARBA00004123"/>
    </source>
</evidence>
<feature type="repeat" description="WD" evidence="5">
    <location>
        <begin position="411"/>
        <end position="442"/>
    </location>
</feature>
<dbReference type="Proteomes" id="UP001214603">
    <property type="component" value="Chromosome 1"/>
</dbReference>
<evidence type="ECO:0000256" key="5">
    <source>
        <dbReference type="PROSITE-ProRule" id="PRU00221"/>
    </source>
</evidence>
<feature type="repeat" description="WD" evidence="5">
    <location>
        <begin position="267"/>
        <end position="298"/>
    </location>
</feature>
<sequence>MAAAPPTEPQFSASEVNLLIYHYLKESGFLHTCFAFRYEARLDDLPAAHEAIVQPGQLLHYLQRGLMYATAERHVQERADHTIAPQPDPLVAMPDGSAPTPPRAAGLTPPPATPAQPPQRQDAASQTPAHDAPPHTASPPAHDAPKRAKDEDTPHTDADAPDAPDAPDDDAPRRAKKAKKGTHTPTASRSSTTPTLSARALDAAPSSGAQATDENLVLLAGHAAEVFVSDWNPTVPSLLASGAGDATVRIWDLNTPADAPAVCKHLPPTQAKNVSTVAWNPDGTLLASGSYDGILRLWTPQGDLHLVMSMHQGPIFAVRWNAKGNLLLTGSADGTAIVWDVGSGRTRQQFSLHSDNVLDVQWLTGALAMPPDAPRVAHPDAALADALFATCAADNSVHLCRLGEPKPVRTLHGHTDEVNTIRFDPSQTRLASASDDGTARIWPVDVPGVRADADALTEPLVLTGHSKEVYALAWCPTGPHSAHPEQPRMLATCSFDKTARLWNGDTGECLRIIDGHDQSVYALSFSPCGSYLATGGIDAKVLVTRIADGQIVYEYDAGGAVLDLAWNATRLAAKAEADDGARAVQRVAVAQADKRLGVVDLTAYLT</sequence>